<protein>
    <recommendedName>
        <fullName evidence="3">Lipoprotein</fullName>
    </recommendedName>
</protein>
<sequence length="87" mass="9397">MMSKTLIIASVLAVALSACNKKEDAPGARDHPRPGRQHACTVHHAAGHVPCTGSHAGHHAWRRLDHPGRIDHPRVVINQARTPALKT</sequence>
<organism evidence="1 2">
    <name type="scientific">Achromobacter arsenitoxydans SY8</name>
    <dbReference type="NCBI Taxonomy" id="477184"/>
    <lineage>
        <taxon>Bacteria</taxon>
        <taxon>Pseudomonadati</taxon>
        <taxon>Pseudomonadota</taxon>
        <taxon>Betaproteobacteria</taxon>
        <taxon>Burkholderiales</taxon>
        <taxon>Alcaligenaceae</taxon>
        <taxon>Achromobacter</taxon>
    </lineage>
</organism>
<dbReference type="PROSITE" id="PS51257">
    <property type="entry name" value="PROKAR_LIPOPROTEIN"/>
    <property type="match status" value="1"/>
</dbReference>
<keyword evidence="2" id="KW-1185">Reference proteome</keyword>
<gene>
    <name evidence="1" type="ORF">KYC_20864</name>
</gene>
<dbReference type="AlphaFoldDB" id="H0FBL6"/>
<name>H0FBL6_9BURK</name>
<comment type="caution">
    <text evidence="1">The sequence shown here is derived from an EMBL/GenBank/DDBJ whole genome shotgun (WGS) entry which is preliminary data.</text>
</comment>
<reference evidence="1 2" key="1">
    <citation type="journal article" date="2012" name="J. Bacteriol.">
        <title>Genome sequence of the highly efficient arsenite-oxidizing bacterium Achromobacter arsenitoxydans SY8.</title>
        <authorList>
            <person name="Li X."/>
            <person name="Hu Y."/>
            <person name="Gong J."/>
            <person name="Lin Y."/>
            <person name="Johnstone L."/>
            <person name="Rensing C."/>
            <person name="Wang G."/>
        </authorList>
    </citation>
    <scope>NUCLEOTIDE SEQUENCE [LARGE SCALE GENOMIC DNA]</scope>
    <source>
        <strain evidence="1 2">SY8</strain>
    </source>
</reference>
<proteinExistence type="predicted"/>
<evidence type="ECO:0000313" key="2">
    <source>
        <dbReference type="Proteomes" id="UP000003113"/>
    </source>
</evidence>
<accession>H0FBL6</accession>
<evidence type="ECO:0000313" key="1">
    <source>
        <dbReference type="EMBL" id="EHK64283.1"/>
    </source>
</evidence>
<dbReference type="EMBL" id="AGUF01000065">
    <property type="protein sequence ID" value="EHK64283.1"/>
    <property type="molecule type" value="Genomic_DNA"/>
</dbReference>
<evidence type="ECO:0008006" key="3">
    <source>
        <dbReference type="Google" id="ProtNLM"/>
    </source>
</evidence>
<dbReference type="Proteomes" id="UP000003113">
    <property type="component" value="Unassembled WGS sequence"/>
</dbReference>
<dbReference type="STRING" id="477184.KYC_20864"/>
<dbReference type="RefSeq" id="WP_008165946.1">
    <property type="nucleotide sequence ID" value="NZ_AGUF01000065.1"/>
</dbReference>